<dbReference type="Proteomes" id="UP000324575">
    <property type="component" value="Unassembled WGS sequence"/>
</dbReference>
<dbReference type="Pfam" id="PF18932">
    <property type="entry name" value="DUF5681"/>
    <property type="match status" value="1"/>
</dbReference>
<dbReference type="InterPro" id="IPR043736">
    <property type="entry name" value="DUF5681"/>
</dbReference>
<protein>
    <recommendedName>
        <fullName evidence="2">DUF5681 domain-containing protein</fullName>
    </recommendedName>
</protein>
<sequence length="149" mass="16475">MPNPNPNISGLKPPFKKGESGNPEGRPKSRVPDALKIVLGKKKAKKFYQLNEIEVNEWEAAVLTMTANELKTLASWEDANSYAKGLAISILFDMKSGNTKTLDKLRERQYGKAVQKVELTGKDGADLMPARVLSKSEAKELLEGLNNEF</sequence>
<reference evidence="3 4" key="1">
    <citation type="submission" date="2019-03" db="EMBL/GenBank/DDBJ databases">
        <title>Single cell metagenomics reveals metabolic interactions within the superorganism composed of flagellate Streblomastix strix and complex community of Bacteroidetes bacteria on its surface.</title>
        <authorList>
            <person name="Treitli S.C."/>
            <person name="Kolisko M."/>
            <person name="Husnik F."/>
            <person name="Keeling P."/>
            <person name="Hampl V."/>
        </authorList>
    </citation>
    <scope>NUCLEOTIDE SEQUENCE [LARGE SCALE GENOMIC DNA]</scope>
    <source>
        <strain evidence="3">St1</strain>
    </source>
</reference>
<feature type="region of interest" description="Disordered" evidence="1">
    <location>
        <begin position="1"/>
        <end position="32"/>
    </location>
</feature>
<organism evidence="3 4">
    <name type="scientific">Candidatus Ordinivivax streblomastigis</name>
    <dbReference type="NCBI Taxonomy" id="2540710"/>
    <lineage>
        <taxon>Bacteria</taxon>
        <taxon>Pseudomonadati</taxon>
        <taxon>Bacteroidota</taxon>
        <taxon>Bacteroidia</taxon>
        <taxon>Bacteroidales</taxon>
        <taxon>Candidatus Ordinivivax</taxon>
    </lineage>
</organism>
<evidence type="ECO:0000313" key="3">
    <source>
        <dbReference type="EMBL" id="KAA6303147.1"/>
    </source>
</evidence>
<proteinExistence type="predicted"/>
<name>A0A5M8P3S1_9BACT</name>
<evidence type="ECO:0000259" key="2">
    <source>
        <dbReference type="Pfam" id="PF18932"/>
    </source>
</evidence>
<accession>A0A5M8P3S1</accession>
<evidence type="ECO:0000313" key="4">
    <source>
        <dbReference type="Proteomes" id="UP000324575"/>
    </source>
</evidence>
<gene>
    <name evidence="3" type="ORF">EZS26_000750</name>
</gene>
<dbReference type="EMBL" id="SNRX01000003">
    <property type="protein sequence ID" value="KAA6303147.1"/>
    <property type="molecule type" value="Genomic_DNA"/>
</dbReference>
<feature type="domain" description="DUF5681" evidence="2">
    <location>
        <begin position="14"/>
        <end position="71"/>
    </location>
</feature>
<comment type="caution">
    <text evidence="3">The sequence shown here is derived from an EMBL/GenBank/DDBJ whole genome shotgun (WGS) entry which is preliminary data.</text>
</comment>
<dbReference type="AlphaFoldDB" id="A0A5M8P3S1"/>
<evidence type="ECO:0000256" key="1">
    <source>
        <dbReference type="SAM" id="MobiDB-lite"/>
    </source>
</evidence>